<dbReference type="Gene3D" id="2.120.10.80">
    <property type="entry name" value="Kelch-type beta propeller"/>
    <property type="match status" value="2"/>
</dbReference>
<protein>
    <submittedName>
        <fullName evidence="5">Carboxypeptidase regulatory-like domain-containing protein</fullName>
    </submittedName>
</protein>
<dbReference type="Gene3D" id="2.60.40.1120">
    <property type="entry name" value="Carboxypeptidase-like, regulatory domain"/>
    <property type="match status" value="4"/>
</dbReference>
<dbReference type="InterPro" id="IPR015915">
    <property type="entry name" value="Kelch-typ_b-propeller"/>
</dbReference>
<dbReference type="SUPFAM" id="SSF49464">
    <property type="entry name" value="Carboxypeptidase regulatory domain-like"/>
    <property type="match status" value="4"/>
</dbReference>
<keyword evidence="1" id="KW-0880">Kelch repeat</keyword>
<dbReference type="InterPro" id="IPR008969">
    <property type="entry name" value="CarboxyPept-like_regulatory"/>
</dbReference>
<comment type="caution">
    <text evidence="5">The sequence shown here is derived from an EMBL/GenBank/DDBJ whole genome shotgun (WGS) entry which is preliminary data.</text>
</comment>
<feature type="signal peptide" evidence="3">
    <location>
        <begin position="1"/>
        <end position="19"/>
    </location>
</feature>
<dbReference type="InterPro" id="IPR006652">
    <property type="entry name" value="Kelch_1"/>
</dbReference>
<dbReference type="Proteomes" id="UP001333996">
    <property type="component" value="Unassembled WGS sequence"/>
</dbReference>
<sequence>MAAAALALFGLELPSQAVALTSVGTQADAAGAAPSPTDTRVEHLCSTPKPGEFGCFALRRTPAQGARTHLANGDTPSGFGPADLQSAYNLSADGGAGRTVAIVDAFDDPTAEADLAVYRAQYGLPPCTTANGCFTKVSQRGGTDYPAADAGWAGEISLDLDMVSAAAPNAKILLVEADDASFEALGTAVNQAVAMGAKYVSNSYGTEYEEGDGEDPSEVTAMDAYYNHPGVAMLVSSGDSGYGVSYPAASQYVTAVGGTSLVKDSGTARGWSESVWGGAGSGCSQYEPKPSFQQDTGCANRAVADVSAVADPNTGVAVYQTYGADGWAVYGGTSASAPIIASVYAAAGEPTAGTYPNSYPYLNPSALNDVTAGSNGGCDPSYLCSAQAGYDGPTGLGTPNGPDAFRSGPHGEVSGTVTAGADGTPLVGASVSVGGSRATTDTHGAYHLNVPAGTYDITASAYGYAGKTVTGVSVADGASVSENFSLASVPSRTVSGKVTDGSGHDWPLYARMTVDGVPGGPVFTDPVTGEYSLRLPQGHDYTLHVSAAYPGYEAQQRTVTLGSSALTVPFALPVDRKAEITPGYAVHWTGTNQGFDSAAAAPDGWKVVNADGTNGGWTFDDPGHRGNHTGGSGAFASVDSQLAGSGASQDSQLISPAYDLSATTTPFLSFDTEQLMAFGTAAVDVSADGGATWTHIWAYQRVVGPVHVELPLKQYAGKSDVRLRFHFVAQNSYWWQVDNVRVGNRSYDPVPGGLVTGTVADDNTGAPVVGAKVTSKDAPTESALTTATPDDPNLPDGFYWMYSSVTGKHDFSAVKPYFEAGTERAKVAANGAVARDFRLKAGQLTVKQASIDETVALGGQKTAKLLVQNRGSAPAKLAIGEHSALPAQQASGGAPLKLVQGTFSPLSMKATAARARAQNPNAVAANAAPADTTASGDAWQSSADLPMALHSNIADTYDGRLYTGLGFDGRQDTNAWYSYDPRTADWATLASPADAREMPAHGVIGDKLYVAGGWGGPGTDRKLEIYDPHTDRWSLGASMPKAYAASASAVVGDKLYVVGGCYELSCVGVTDVMVYDSHTDSWSQAAPYPEPISWSSCGAIRGKLYCSGGISGQPGLPVKHAYVYDPHTDSWSQIADLPNPTWGAAYSAANGLLLVSGGVISGGFRPALTNQGYAYNPDTNAWTALPNANATVYRGAGAPGLYVVGGIQSNAVFAPPIKTVSVLPGYAEGGSPTDVSWLSETPKSVTIAPGDSTMVTVRLDASALGIVQPGDYTAALSLRSDTPYPTLSVPVTMHVGPAENWSRVTGTVLGSTGRGHSTPLAGATVKIRAAATSYTLTTSEGGAYSLWLPADDEAITVLAAKGGFKSARAAVAVRKGQTTTEDITLRQAH</sequence>
<gene>
    <name evidence="5" type="ORF">VXC91_42430</name>
</gene>
<keyword evidence="6" id="KW-1185">Reference proteome</keyword>
<evidence type="ECO:0000313" key="5">
    <source>
        <dbReference type="EMBL" id="MED7828347.1"/>
    </source>
</evidence>
<dbReference type="EMBL" id="JAYWVC010000362">
    <property type="protein sequence ID" value="MED7828347.1"/>
    <property type="molecule type" value="Genomic_DNA"/>
</dbReference>
<accession>A0ABU7FW56</accession>
<dbReference type="CDD" id="cd04056">
    <property type="entry name" value="Peptidases_S53"/>
    <property type="match status" value="1"/>
</dbReference>
<dbReference type="NCBIfam" id="NF038128">
    <property type="entry name" value="choice_anch_J"/>
    <property type="match status" value="1"/>
</dbReference>
<feature type="chain" id="PRO_5046159121" evidence="3">
    <location>
        <begin position="20"/>
        <end position="1389"/>
    </location>
</feature>
<dbReference type="Gene3D" id="3.40.50.200">
    <property type="entry name" value="Peptidase S8/S53 domain"/>
    <property type="match status" value="1"/>
</dbReference>
<dbReference type="InterPro" id="IPR036852">
    <property type="entry name" value="Peptidase_S8/S53_dom_sf"/>
</dbReference>
<dbReference type="SUPFAM" id="SSF52743">
    <property type="entry name" value="Subtilisin-like"/>
    <property type="match status" value="1"/>
</dbReference>
<dbReference type="Gene3D" id="2.60.120.200">
    <property type="match status" value="1"/>
</dbReference>
<evidence type="ECO:0000313" key="6">
    <source>
        <dbReference type="Proteomes" id="UP001333996"/>
    </source>
</evidence>
<feature type="domain" description="Peptidase S53" evidence="4">
    <location>
        <begin position="78"/>
        <end position="411"/>
    </location>
</feature>
<dbReference type="PROSITE" id="PS51695">
    <property type="entry name" value="SEDOLISIN"/>
    <property type="match status" value="1"/>
</dbReference>
<evidence type="ECO:0000259" key="4">
    <source>
        <dbReference type="PROSITE" id="PS51695"/>
    </source>
</evidence>
<evidence type="ECO:0000256" key="3">
    <source>
        <dbReference type="SAM" id="SignalP"/>
    </source>
</evidence>
<keyword evidence="2" id="KW-0677">Repeat</keyword>
<dbReference type="SUPFAM" id="SSF50965">
    <property type="entry name" value="Galactose oxidase, central domain"/>
    <property type="match status" value="1"/>
</dbReference>
<dbReference type="RefSeq" id="WP_329512693.1">
    <property type="nucleotide sequence ID" value="NZ_BAAAYZ010000069.1"/>
</dbReference>
<keyword evidence="3" id="KW-0732">Signal</keyword>
<evidence type="ECO:0000256" key="2">
    <source>
        <dbReference type="ARBA" id="ARBA00022737"/>
    </source>
</evidence>
<dbReference type="Pfam" id="PF24681">
    <property type="entry name" value="Kelch_KLHDC2_KLHL20_DRC7"/>
    <property type="match status" value="1"/>
</dbReference>
<organism evidence="5 6">
    <name type="scientific">Streptomyces chiangmaiensis</name>
    <dbReference type="NCBI Taxonomy" id="766497"/>
    <lineage>
        <taxon>Bacteria</taxon>
        <taxon>Bacillati</taxon>
        <taxon>Actinomycetota</taxon>
        <taxon>Actinomycetes</taxon>
        <taxon>Kitasatosporales</taxon>
        <taxon>Streptomycetaceae</taxon>
        <taxon>Streptomyces</taxon>
    </lineage>
</organism>
<name>A0ABU7FW56_9ACTN</name>
<reference evidence="5" key="1">
    <citation type="submission" date="2024-01" db="EMBL/GenBank/DDBJ databases">
        <title>First draft genome sequence data of TA4-1, the type strain of Gram-positive actinobacterium Streptomyces chiangmaiensis.</title>
        <authorList>
            <person name="Yasawong M."/>
            <person name="Nantapong N."/>
        </authorList>
    </citation>
    <scope>NUCLEOTIDE SEQUENCE</scope>
    <source>
        <strain evidence="5">TA4-1</strain>
    </source>
</reference>
<dbReference type="Pfam" id="PF13620">
    <property type="entry name" value="CarboxypepD_reg"/>
    <property type="match status" value="2"/>
</dbReference>
<dbReference type="PANTHER" id="PTHR46344">
    <property type="entry name" value="OS02G0202900 PROTEIN"/>
    <property type="match status" value="1"/>
</dbReference>
<evidence type="ECO:0000256" key="1">
    <source>
        <dbReference type="ARBA" id="ARBA00022441"/>
    </source>
</evidence>
<dbReference type="InterPro" id="IPR030400">
    <property type="entry name" value="Sedolisin_dom"/>
</dbReference>
<dbReference type="SMART" id="SM00612">
    <property type="entry name" value="Kelch"/>
    <property type="match status" value="5"/>
</dbReference>
<dbReference type="PANTHER" id="PTHR46344:SF27">
    <property type="entry name" value="KELCH REPEAT SUPERFAMILY PROTEIN"/>
    <property type="match status" value="1"/>
</dbReference>
<proteinExistence type="predicted"/>
<dbReference type="InterPro" id="IPR011043">
    <property type="entry name" value="Gal_Oxase/kelch_b-propeller"/>
</dbReference>